<name>X6LJ27_RETFI</name>
<reference evidence="1 2" key="1">
    <citation type="journal article" date="2013" name="Curr. Biol.">
        <title>The Genome of the Foraminiferan Reticulomyxa filosa.</title>
        <authorList>
            <person name="Glockner G."/>
            <person name="Hulsmann N."/>
            <person name="Schleicher M."/>
            <person name="Noegel A.A."/>
            <person name="Eichinger L."/>
            <person name="Gallinger C."/>
            <person name="Pawlowski J."/>
            <person name="Sierra R."/>
            <person name="Euteneuer U."/>
            <person name="Pillet L."/>
            <person name="Moustafa A."/>
            <person name="Platzer M."/>
            <person name="Groth M."/>
            <person name="Szafranski K."/>
            <person name="Schliwa M."/>
        </authorList>
    </citation>
    <scope>NUCLEOTIDE SEQUENCE [LARGE SCALE GENOMIC DNA]</scope>
</reference>
<gene>
    <name evidence="1" type="ORF">RFI_36084</name>
</gene>
<dbReference type="EMBL" id="ASPP01038524">
    <property type="protein sequence ID" value="ETO01356.1"/>
    <property type="molecule type" value="Genomic_DNA"/>
</dbReference>
<protein>
    <submittedName>
        <fullName evidence="1">Uncharacterized protein</fullName>
    </submittedName>
</protein>
<dbReference type="AlphaFoldDB" id="X6LJ27"/>
<comment type="caution">
    <text evidence="1">The sequence shown here is derived from an EMBL/GenBank/DDBJ whole genome shotgun (WGS) entry which is preliminary data.</text>
</comment>
<evidence type="ECO:0000313" key="2">
    <source>
        <dbReference type="Proteomes" id="UP000023152"/>
    </source>
</evidence>
<keyword evidence="2" id="KW-1185">Reference proteome</keyword>
<evidence type="ECO:0000313" key="1">
    <source>
        <dbReference type="EMBL" id="ETO01356.1"/>
    </source>
</evidence>
<dbReference type="Proteomes" id="UP000023152">
    <property type="component" value="Unassembled WGS sequence"/>
</dbReference>
<organism evidence="1 2">
    <name type="scientific">Reticulomyxa filosa</name>
    <dbReference type="NCBI Taxonomy" id="46433"/>
    <lineage>
        <taxon>Eukaryota</taxon>
        <taxon>Sar</taxon>
        <taxon>Rhizaria</taxon>
        <taxon>Retaria</taxon>
        <taxon>Foraminifera</taxon>
        <taxon>Monothalamids</taxon>
        <taxon>Reticulomyxidae</taxon>
        <taxon>Reticulomyxa</taxon>
    </lineage>
</organism>
<sequence>MGYSVTCEKFSSYHYHYHRQNIIYSSPDDKTIPIQIFNEYTKGVNGIEFSPFNCGRYLFYLNSNVICLDHLIIQFVFGIFNNKNQLYVIKVDDEDGGIIFLKSLQLKKNEKKKKINGDIGCGINLC</sequence>
<accession>X6LJ27</accession>
<proteinExistence type="predicted"/>